<dbReference type="EMBL" id="RCSW01000021">
    <property type="protein sequence ID" value="KAF7931167.1"/>
    <property type="molecule type" value="Genomic_DNA"/>
</dbReference>
<dbReference type="GO" id="GO:0020037">
    <property type="term" value="F:heme binding"/>
    <property type="evidence" value="ECO:0007669"/>
    <property type="project" value="InterPro"/>
</dbReference>
<name>A0A9P5I3V9_9HELO</name>
<dbReference type="GO" id="GO:0004497">
    <property type="term" value="F:monooxygenase activity"/>
    <property type="evidence" value="ECO:0007669"/>
    <property type="project" value="InterPro"/>
</dbReference>
<dbReference type="GO" id="GO:0016705">
    <property type="term" value="F:oxidoreductase activity, acting on paired donors, with incorporation or reduction of molecular oxygen"/>
    <property type="evidence" value="ECO:0007669"/>
    <property type="project" value="InterPro"/>
</dbReference>
<proteinExistence type="predicted"/>
<gene>
    <name evidence="1" type="ORF">EAE97_009376</name>
</gene>
<dbReference type="GeneID" id="62152964"/>
<dbReference type="InterPro" id="IPR036396">
    <property type="entry name" value="Cyt_P450_sf"/>
</dbReference>
<dbReference type="AlphaFoldDB" id="A0A9P5I3V9"/>
<dbReference type="SUPFAM" id="SSF48264">
    <property type="entry name" value="Cytochrome P450"/>
    <property type="match status" value="1"/>
</dbReference>
<accession>A0A9P5I3V9</accession>
<comment type="caution">
    <text evidence="1">The sequence shown here is derived from an EMBL/GenBank/DDBJ whole genome shotgun (WGS) entry which is preliminary data.</text>
</comment>
<dbReference type="GO" id="GO:0005506">
    <property type="term" value="F:iron ion binding"/>
    <property type="evidence" value="ECO:0007669"/>
    <property type="project" value="InterPro"/>
</dbReference>
<sequence>MLSSPSGDMLWTADPELINPISSQAAGSVKPVKLFGFFGIYGPNMQTTINDDGKLLRKMIAPPIGSHSNTKMWQASLFETKKFTDLLIQKSSKVTLMKDCLFELTLHCVIQSLFDPEWTSEYFKEGSTGSKQVERTGFVEAMFTTIDKMGIPDNIPSKIRGKSP</sequence>
<protein>
    <submittedName>
        <fullName evidence="1">Uncharacterized protein</fullName>
    </submittedName>
</protein>
<dbReference type="Proteomes" id="UP000710849">
    <property type="component" value="Unassembled WGS sequence"/>
</dbReference>
<keyword evidence="2" id="KW-1185">Reference proteome</keyword>
<organism evidence="1 2">
    <name type="scientific">Botrytis byssoidea</name>
    <dbReference type="NCBI Taxonomy" id="139641"/>
    <lineage>
        <taxon>Eukaryota</taxon>
        <taxon>Fungi</taxon>
        <taxon>Dikarya</taxon>
        <taxon>Ascomycota</taxon>
        <taxon>Pezizomycotina</taxon>
        <taxon>Leotiomycetes</taxon>
        <taxon>Helotiales</taxon>
        <taxon>Sclerotiniaceae</taxon>
        <taxon>Botrytis</taxon>
    </lineage>
</organism>
<reference evidence="1 2" key="1">
    <citation type="journal article" date="2020" name="Genome Biol. Evol.">
        <title>Comparative genomics of Sclerotiniaceae.</title>
        <authorList>
            <person name="Valero Jimenez C.A."/>
            <person name="Steentjes M."/>
            <person name="Scholten O.E."/>
            <person name="Van Kan J.A.L."/>
        </authorList>
    </citation>
    <scope>NUCLEOTIDE SEQUENCE [LARGE SCALE GENOMIC DNA]</scope>
    <source>
        <strain evidence="1 2">MUCL 94</strain>
    </source>
</reference>
<dbReference type="RefSeq" id="XP_038729447.1">
    <property type="nucleotide sequence ID" value="XM_038879891.1"/>
</dbReference>
<evidence type="ECO:0000313" key="1">
    <source>
        <dbReference type="EMBL" id="KAF7931167.1"/>
    </source>
</evidence>
<evidence type="ECO:0000313" key="2">
    <source>
        <dbReference type="Proteomes" id="UP000710849"/>
    </source>
</evidence>
<dbReference type="Gene3D" id="1.10.630.10">
    <property type="entry name" value="Cytochrome P450"/>
    <property type="match status" value="1"/>
</dbReference>